<evidence type="ECO:0000313" key="3">
    <source>
        <dbReference type="Proteomes" id="UP001430953"/>
    </source>
</evidence>
<protein>
    <submittedName>
        <fullName evidence="2">Uncharacterized protein</fullName>
    </submittedName>
</protein>
<sequence length="91" mass="9170">MNLRCISIATDVDTDDNPEEDFRGTSRKTRAVAKGEEGGRGGGEGGEGSRGSRAGGGAGALSCPSGGGMRVLPRSSIMFGFCGGTNYIGPK</sequence>
<accession>A0AAW2G694</accession>
<evidence type="ECO:0000256" key="1">
    <source>
        <dbReference type="SAM" id="MobiDB-lite"/>
    </source>
</evidence>
<feature type="compositionally biased region" description="Gly residues" evidence="1">
    <location>
        <begin position="40"/>
        <end position="64"/>
    </location>
</feature>
<keyword evidence="3" id="KW-1185">Reference proteome</keyword>
<feature type="region of interest" description="Disordered" evidence="1">
    <location>
        <begin position="1"/>
        <end position="64"/>
    </location>
</feature>
<evidence type="ECO:0000313" key="2">
    <source>
        <dbReference type="EMBL" id="KAL0122726.1"/>
    </source>
</evidence>
<proteinExistence type="predicted"/>
<dbReference type="AlphaFoldDB" id="A0AAW2G694"/>
<dbReference type="Proteomes" id="UP001430953">
    <property type="component" value="Unassembled WGS sequence"/>
</dbReference>
<comment type="caution">
    <text evidence="2">The sequence shown here is derived from an EMBL/GenBank/DDBJ whole genome shotgun (WGS) entry which is preliminary data.</text>
</comment>
<dbReference type="EMBL" id="JADYXP020000006">
    <property type="protein sequence ID" value="KAL0122726.1"/>
    <property type="molecule type" value="Genomic_DNA"/>
</dbReference>
<gene>
    <name evidence="2" type="ORF">PUN28_007428</name>
</gene>
<organism evidence="2 3">
    <name type="scientific">Cardiocondyla obscurior</name>
    <dbReference type="NCBI Taxonomy" id="286306"/>
    <lineage>
        <taxon>Eukaryota</taxon>
        <taxon>Metazoa</taxon>
        <taxon>Ecdysozoa</taxon>
        <taxon>Arthropoda</taxon>
        <taxon>Hexapoda</taxon>
        <taxon>Insecta</taxon>
        <taxon>Pterygota</taxon>
        <taxon>Neoptera</taxon>
        <taxon>Endopterygota</taxon>
        <taxon>Hymenoptera</taxon>
        <taxon>Apocrita</taxon>
        <taxon>Aculeata</taxon>
        <taxon>Formicoidea</taxon>
        <taxon>Formicidae</taxon>
        <taxon>Myrmicinae</taxon>
        <taxon>Cardiocondyla</taxon>
    </lineage>
</organism>
<name>A0AAW2G694_9HYME</name>
<reference evidence="2 3" key="1">
    <citation type="submission" date="2023-03" db="EMBL/GenBank/DDBJ databases">
        <title>High recombination rates correlate with genetic variation in Cardiocondyla obscurior ants.</title>
        <authorList>
            <person name="Errbii M."/>
        </authorList>
    </citation>
    <scope>NUCLEOTIDE SEQUENCE [LARGE SCALE GENOMIC DNA]</scope>
    <source>
        <strain evidence="2">Alpha-2009</strain>
        <tissue evidence="2">Whole body</tissue>
    </source>
</reference>